<feature type="compositionally biased region" description="Low complexity" evidence="1">
    <location>
        <begin position="68"/>
        <end position="85"/>
    </location>
</feature>
<reference evidence="3" key="1">
    <citation type="journal article" date="2014" name="Genome Announc.">
        <title>Draft genome sequence of Rhodosporidium toruloides CECT1137, an oleaginous yeast of biotechnological interest.</title>
        <authorList>
            <person name="Morin N."/>
            <person name="Calcas X."/>
            <person name="Devillers H."/>
            <person name="Durrens P."/>
            <person name="Sherman D.J."/>
            <person name="Nicaud J.-M."/>
            <person name="Neuveglise C."/>
        </authorList>
    </citation>
    <scope>NUCLEOTIDE SEQUENCE</scope>
    <source>
        <strain evidence="3">CECT1137</strain>
    </source>
</reference>
<sequence length="173" mass="18291">METATATTEHRILPTTRTDPTFLQGLELILQPYYDQGASEDEIRDVVKRAEAFYLSSHAPEDLEQPQPLSSLTTVPSASSPSSSSQPPPPSSSSDPPYPPTFAQLAALIATGAPIPGIKEIPDKLAEGEPSESRESVRRKPWEKAGAGGGGDESGMLEGAADETMKEEGSGQV</sequence>
<dbReference type="PANTHER" id="PTHR36855">
    <property type="entry name" value="CHROMOSOME 10, WHOLE GENOME SHOTGUN SEQUENCE"/>
    <property type="match status" value="1"/>
</dbReference>
<dbReference type="PANTHER" id="PTHR36855:SF1">
    <property type="entry name" value="PEROXISOME MEMBRANE ANCHOR PROTEIN PEX14P N-TERMINAL DOMAIN-CONTAINING PROTEIN"/>
    <property type="match status" value="1"/>
</dbReference>
<evidence type="ECO:0000256" key="1">
    <source>
        <dbReference type="SAM" id="MobiDB-lite"/>
    </source>
</evidence>
<feature type="region of interest" description="Disordered" evidence="1">
    <location>
        <begin position="117"/>
        <end position="173"/>
    </location>
</feature>
<feature type="compositionally biased region" description="Basic and acidic residues" evidence="1">
    <location>
        <begin position="163"/>
        <end position="173"/>
    </location>
</feature>
<dbReference type="Pfam" id="PF17733">
    <property type="entry name" value="KPWE_dom"/>
    <property type="match status" value="1"/>
</dbReference>
<dbReference type="AlphaFoldDB" id="A0A061B3M1"/>
<evidence type="ECO:0000259" key="2">
    <source>
        <dbReference type="Pfam" id="PF17733"/>
    </source>
</evidence>
<feature type="compositionally biased region" description="Basic and acidic residues" evidence="1">
    <location>
        <begin position="120"/>
        <end position="143"/>
    </location>
</feature>
<gene>
    <name evidence="3" type="ORF">RHTO0S_06e12200g</name>
</gene>
<organism evidence="3">
    <name type="scientific">Rhodotorula toruloides</name>
    <name type="common">Yeast</name>
    <name type="synonym">Rhodosporidium toruloides</name>
    <dbReference type="NCBI Taxonomy" id="5286"/>
    <lineage>
        <taxon>Eukaryota</taxon>
        <taxon>Fungi</taxon>
        <taxon>Dikarya</taxon>
        <taxon>Basidiomycota</taxon>
        <taxon>Pucciniomycotina</taxon>
        <taxon>Microbotryomycetes</taxon>
        <taxon>Sporidiobolales</taxon>
        <taxon>Sporidiobolaceae</taxon>
        <taxon>Rhodotorula</taxon>
    </lineage>
</organism>
<dbReference type="EMBL" id="LK052941">
    <property type="protein sequence ID" value="CDR42277.1"/>
    <property type="molecule type" value="Genomic_DNA"/>
</dbReference>
<proteinExistence type="predicted"/>
<accession>A0A061B3M1</accession>
<feature type="region of interest" description="Disordered" evidence="1">
    <location>
        <begin position="58"/>
        <end position="101"/>
    </location>
</feature>
<evidence type="ECO:0000313" key="3">
    <source>
        <dbReference type="EMBL" id="CDR42277.1"/>
    </source>
</evidence>
<name>A0A061B3M1_RHOTO</name>
<feature type="compositionally biased region" description="Pro residues" evidence="1">
    <location>
        <begin position="86"/>
        <end position="100"/>
    </location>
</feature>
<dbReference type="OrthoDB" id="9936937at2759"/>
<protein>
    <submittedName>
        <fullName evidence="3">RHTO0S06e12200g1_1</fullName>
    </submittedName>
</protein>
<dbReference type="InterPro" id="IPR040554">
    <property type="entry name" value="KPWE_PEX14_dom"/>
</dbReference>
<feature type="domain" description="Peroxisomal membrane protein PEX14-like KPWE" evidence="2">
    <location>
        <begin position="97"/>
        <end position="144"/>
    </location>
</feature>